<evidence type="ECO:0000313" key="6">
    <source>
        <dbReference type="Proteomes" id="UP000020977"/>
    </source>
</evidence>
<gene>
    <name evidence="5" type="primary">ptsH</name>
    <name evidence="5" type="ORF">MOVI_4770</name>
</gene>
<evidence type="ECO:0000256" key="3">
    <source>
        <dbReference type="ARBA" id="ARBA00022597"/>
    </source>
</evidence>
<proteinExistence type="predicted"/>
<dbReference type="InterPro" id="IPR050399">
    <property type="entry name" value="HPr"/>
</dbReference>
<evidence type="ECO:0000256" key="2">
    <source>
        <dbReference type="ARBA" id="ARBA00020422"/>
    </source>
</evidence>
<accession>A0A014M229</accession>
<dbReference type="STRING" id="1188239.MOVI_4770"/>
<dbReference type="PRINTS" id="PR00107">
    <property type="entry name" value="PHOSPHOCPHPR"/>
</dbReference>
<dbReference type="PATRIC" id="fig|1188239.3.peg.1159"/>
<dbReference type="Pfam" id="PF00381">
    <property type="entry name" value="PTS-HPr"/>
    <property type="match status" value="1"/>
</dbReference>
<dbReference type="eggNOG" id="COG1925">
    <property type="taxonomic scope" value="Bacteria"/>
</dbReference>
<dbReference type="Proteomes" id="UP000020977">
    <property type="component" value="Unassembled WGS sequence"/>
</dbReference>
<keyword evidence="3" id="KW-0813">Transport</keyword>
<organism evidence="5 6">
    <name type="scientific">Mesomycoplasma ovipneumoniae 14811</name>
    <dbReference type="NCBI Taxonomy" id="1188239"/>
    <lineage>
        <taxon>Bacteria</taxon>
        <taxon>Bacillati</taxon>
        <taxon>Mycoplasmatota</taxon>
        <taxon>Mycoplasmoidales</taxon>
        <taxon>Metamycoplasmataceae</taxon>
        <taxon>Mesomycoplasma</taxon>
    </lineage>
</organism>
<name>A0A014M229_9BACT</name>
<comment type="function">
    <text evidence="1">General (non sugar-specific) component of the phosphoenolpyruvate-dependent sugar phosphotransferase system (sugar PTS). This major carbohydrate active-transport system catalyzes the phosphorylation of incoming sugar substrates concomitantly with their translocation across the cell membrane. The phosphoryl group from phosphoenolpyruvate (PEP) is transferred to the phosphoryl carrier protein HPr by enzyme I. Phospho-HPr then transfers it to the PTS EIIA domain.</text>
</comment>
<protein>
    <recommendedName>
        <fullName evidence="2">Phosphocarrier protein HPr</fullName>
    </recommendedName>
</protein>
<dbReference type="PANTHER" id="PTHR33705:SF1">
    <property type="entry name" value="PHOSPHOCARRIER PROTEIN HPR"/>
    <property type="match status" value="1"/>
</dbReference>
<dbReference type="NCBIfam" id="TIGR01003">
    <property type="entry name" value="PTS_HPr_family"/>
    <property type="match status" value="1"/>
</dbReference>
<comment type="caution">
    <text evidence="5">The sequence shown here is derived from an EMBL/GenBank/DDBJ whole genome shotgun (WGS) entry which is preliminary data.</text>
</comment>
<dbReference type="PROSITE" id="PS51350">
    <property type="entry name" value="PTS_HPR_DOM"/>
    <property type="match status" value="1"/>
</dbReference>
<dbReference type="CDD" id="cd00367">
    <property type="entry name" value="PTS-HPr_like"/>
    <property type="match status" value="1"/>
</dbReference>
<dbReference type="RefSeq" id="WP_010321031.1">
    <property type="nucleotide sequence ID" value="NZ_JFAD01000026.1"/>
</dbReference>
<dbReference type="PANTHER" id="PTHR33705">
    <property type="entry name" value="PHOSPHOCARRIER PROTEIN HPR"/>
    <property type="match status" value="1"/>
</dbReference>
<reference evidence="5 6" key="1">
    <citation type="submission" date="2014-03" db="EMBL/GenBank/DDBJ databases">
        <title>Genome sequence of Mycoplasma ovipneumoniae strain 14811.</title>
        <authorList>
            <person name="Sirand-Pugnet P."/>
            <person name="Breton M."/>
            <person name="Dordet-Frisoni E."/>
            <person name="Baranowski E."/>
            <person name="Barre A."/>
            <person name="Couture C."/>
            <person name="Dupuy V."/>
            <person name="Gaurivaud P."/>
            <person name="Jacob D."/>
            <person name="Lemaitre C."/>
            <person name="Manso-Silvan L."/>
            <person name="Nikolski M."/>
            <person name="Nouvel L.-X."/>
            <person name="Poumarat F."/>
            <person name="Tardy F."/>
            <person name="Thebault P."/>
            <person name="Theil S."/>
            <person name="Citti C."/>
            <person name="Thiaucourt F."/>
            <person name="Blanchard A."/>
        </authorList>
    </citation>
    <scope>NUCLEOTIDE SEQUENCE [LARGE SCALE GENOMIC DNA]</scope>
    <source>
        <strain evidence="5 6">14811</strain>
    </source>
</reference>
<dbReference type="InterPro" id="IPR002114">
    <property type="entry name" value="PTS_HPr_Ser_P_site"/>
</dbReference>
<dbReference type="PROSITE" id="PS00589">
    <property type="entry name" value="PTS_HPR_SER"/>
    <property type="match status" value="1"/>
</dbReference>
<keyword evidence="3" id="KW-0762">Sugar transport</keyword>
<feature type="domain" description="HPr" evidence="4">
    <location>
        <begin position="1"/>
        <end position="89"/>
    </location>
</feature>
<dbReference type="AlphaFoldDB" id="A0A014M229"/>
<evidence type="ECO:0000313" key="5">
    <source>
        <dbReference type="EMBL" id="EXU61018.1"/>
    </source>
</evidence>
<dbReference type="InterPro" id="IPR035895">
    <property type="entry name" value="HPr-like_sf"/>
</dbReference>
<sequence length="89" mass="9504">MEIISGTVIDKLGFHARPASKVAKLATTFKSQIKIISGEKSGNAKSIMNIMALGIKMGSNFTIEVSGEDEITAAKAIKELIIAEKLILE</sequence>
<evidence type="ECO:0000256" key="1">
    <source>
        <dbReference type="ARBA" id="ARBA00003681"/>
    </source>
</evidence>
<dbReference type="InterPro" id="IPR000032">
    <property type="entry name" value="HPr-like"/>
</dbReference>
<evidence type="ECO:0000259" key="4">
    <source>
        <dbReference type="PROSITE" id="PS51350"/>
    </source>
</evidence>
<dbReference type="SUPFAM" id="SSF55594">
    <property type="entry name" value="HPr-like"/>
    <property type="match status" value="1"/>
</dbReference>
<dbReference type="EMBL" id="JFAD01000026">
    <property type="protein sequence ID" value="EXU61018.1"/>
    <property type="molecule type" value="Genomic_DNA"/>
</dbReference>
<dbReference type="Gene3D" id="3.30.1340.10">
    <property type="entry name" value="HPr-like"/>
    <property type="match status" value="1"/>
</dbReference>